<dbReference type="EC" id="2.4.2.1" evidence="3 11"/>
<dbReference type="GO" id="GO:0004731">
    <property type="term" value="F:purine-nucleoside phosphorylase activity"/>
    <property type="evidence" value="ECO:0000318"/>
    <property type="project" value="GO_Central"/>
</dbReference>
<evidence type="ECO:0000259" key="12">
    <source>
        <dbReference type="Pfam" id="PF01048"/>
    </source>
</evidence>
<proteinExistence type="inferred from homology"/>
<protein>
    <recommendedName>
        <fullName evidence="4 11">Purine nucleoside phosphorylase</fullName>
        <ecNumber evidence="3 11">2.4.2.1</ecNumber>
    </recommendedName>
    <alternativeName>
        <fullName evidence="11">Inosine-guanosine phosphorylase</fullName>
    </alternativeName>
</protein>
<comment type="catalytic activity">
    <reaction evidence="8">
        <text>2'-deoxyguanosine + phosphate = 2-deoxy-alpha-D-ribose 1-phosphate + guanine</text>
        <dbReference type="Rhea" id="RHEA:27738"/>
        <dbReference type="ChEBI" id="CHEBI:16235"/>
        <dbReference type="ChEBI" id="CHEBI:17172"/>
        <dbReference type="ChEBI" id="CHEBI:43474"/>
        <dbReference type="ChEBI" id="CHEBI:57259"/>
        <dbReference type="EC" id="2.4.2.1"/>
    </reaction>
</comment>
<dbReference type="EnsemblMetazoa" id="XM_030989244">
    <property type="protein sequence ID" value="XP_030845104"/>
    <property type="gene ID" value="LOC585994"/>
</dbReference>
<dbReference type="SUPFAM" id="SSF53167">
    <property type="entry name" value="Purine and uridine phosphorylases"/>
    <property type="match status" value="1"/>
</dbReference>
<dbReference type="UniPathway" id="UPA00606"/>
<evidence type="ECO:0000256" key="1">
    <source>
        <dbReference type="ARBA" id="ARBA00005058"/>
    </source>
</evidence>
<dbReference type="OMA" id="NIPTHHV"/>
<dbReference type="NCBIfam" id="TIGR01697">
    <property type="entry name" value="PNPH-PUNA-XAPA"/>
    <property type="match status" value="1"/>
</dbReference>
<dbReference type="InterPro" id="IPR000845">
    <property type="entry name" value="Nucleoside_phosphorylase_d"/>
</dbReference>
<dbReference type="AlphaFoldDB" id="A0A7M7T0L1"/>
<dbReference type="InterPro" id="IPR035994">
    <property type="entry name" value="Nucleoside_phosphorylase_sf"/>
</dbReference>
<dbReference type="GO" id="GO:0005737">
    <property type="term" value="C:cytoplasm"/>
    <property type="evidence" value="ECO:0000318"/>
    <property type="project" value="GO_Central"/>
</dbReference>
<comment type="catalytic activity">
    <reaction evidence="9">
        <text>2'-deoxyinosine + phosphate = 2-deoxy-alpha-D-ribose 1-phosphate + hypoxanthine</text>
        <dbReference type="Rhea" id="RHEA:27750"/>
        <dbReference type="ChEBI" id="CHEBI:17368"/>
        <dbReference type="ChEBI" id="CHEBI:28997"/>
        <dbReference type="ChEBI" id="CHEBI:43474"/>
        <dbReference type="ChEBI" id="CHEBI:57259"/>
        <dbReference type="EC" id="2.4.2.1"/>
    </reaction>
</comment>
<dbReference type="FunFam" id="3.40.50.1580:FF:000004">
    <property type="entry name" value="Purine nucleoside phosphorylase"/>
    <property type="match status" value="1"/>
</dbReference>
<evidence type="ECO:0000256" key="4">
    <source>
        <dbReference type="ARBA" id="ARBA00013834"/>
    </source>
</evidence>
<dbReference type="Proteomes" id="UP000007110">
    <property type="component" value="Unassembled WGS sequence"/>
</dbReference>
<sequence length="290" mass="32067">MSNNNVETPYTYEDYEEMVECLLSRQPHRPSIGIICGSGLMNLANKLEERYNVPYEKVPKFPVCTVEGHTGQFCFGTLKGKKVVMMQGRFHLYEGYPPWKVASPARVMKLMGVDTVIVTSSSGALNPAFKVGDIMVIMDHIGMPTVSGFNPLDGKNDERFGSRFVDMNKVYDEKLRNSTLKVAEEQRIAPFTRQGVYLMVGGPSYETPAEARYLRALGGDVVGMSTVPEVLAARHCGMRALGLSLITDIVTMDYGAAGAINHDDFLETAKWRAATMNDLVVGVVEKMDCE</sequence>
<evidence type="ECO:0000256" key="2">
    <source>
        <dbReference type="ARBA" id="ARBA00006751"/>
    </source>
</evidence>
<comment type="pathway">
    <text evidence="1 11">Purine metabolism; purine nucleoside salvage.</text>
</comment>
<organism evidence="13 14">
    <name type="scientific">Strongylocentrotus purpuratus</name>
    <name type="common">Purple sea urchin</name>
    <dbReference type="NCBI Taxonomy" id="7668"/>
    <lineage>
        <taxon>Eukaryota</taxon>
        <taxon>Metazoa</taxon>
        <taxon>Echinodermata</taxon>
        <taxon>Eleutherozoa</taxon>
        <taxon>Echinozoa</taxon>
        <taxon>Echinoidea</taxon>
        <taxon>Euechinoidea</taxon>
        <taxon>Echinacea</taxon>
        <taxon>Camarodonta</taxon>
        <taxon>Echinidea</taxon>
        <taxon>Strongylocentrotidae</taxon>
        <taxon>Strongylocentrotus</taxon>
    </lineage>
</organism>
<evidence type="ECO:0000256" key="5">
    <source>
        <dbReference type="ARBA" id="ARBA00022676"/>
    </source>
</evidence>
<dbReference type="PANTHER" id="PTHR11904">
    <property type="entry name" value="METHYLTHIOADENOSINE/PURINE NUCLEOSIDE PHOSPHORYLASE"/>
    <property type="match status" value="1"/>
</dbReference>
<keyword evidence="6 11" id="KW-0808">Transferase</keyword>
<comment type="catalytic activity">
    <reaction evidence="10">
        <text>guanosine + phosphate = alpha-D-ribose 1-phosphate + guanine</text>
        <dbReference type="Rhea" id="RHEA:13233"/>
        <dbReference type="ChEBI" id="CHEBI:16235"/>
        <dbReference type="ChEBI" id="CHEBI:16750"/>
        <dbReference type="ChEBI" id="CHEBI:43474"/>
        <dbReference type="ChEBI" id="CHEBI:57720"/>
        <dbReference type="EC" id="2.4.2.1"/>
    </reaction>
</comment>
<name>A0A7M7T0L1_STRPU</name>
<evidence type="ECO:0000313" key="13">
    <source>
        <dbReference type="EnsemblMetazoa" id="XP_030845104"/>
    </source>
</evidence>
<dbReference type="PIRSF" id="PIRSF000477">
    <property type="entry name" value="PurNPase"/>
    <property type="match status" value="1"/>
</dbReference>
<keyword evidence="5 11" id="KW-0328">Glycosyltransferase</keyword>
<dbReference type="Pfam" id="PF01048">
    <property type="entry name" value="PNP_UDP_1"/>
    <property type="match status" value="1"/>
</dbReference>
<dbReference type="InterPro" id="IPR011270">
    <property type="entry name" value="Pur_Nuc_Pase_Ino/Guo-sp"/>
</dbReference>
<keyword evidence="14" id="KW-1185">Reference proteome</keyword>
<evidence type="ECO:0000256" key="9">
    <source>
        <dbReference type="ARBA" id="ARBA00023950"/>
    </source>
</evidence>
<dbReference type="OrthoDB" id="10261782at2759"/>
<dbReference type="InterPro" id="IPR011268">
    <property type="entry name" value="Purine_phosphorylase"/>
</dbReference>
<dbReference type="CDD" id="cd09009">
    <property type="entry name" value="PNP-EcPNPII_like"/>
    <property type="match status" value="1"/>
</dbReference>
<dbReference type="NCBIfam" id="TIGR01700">
    <property type="entry name" value="PNPH"/>
    <property type="match status" value="1"/>
</dbReference>
<evidence type="ECO:0000256" key="8">
    <source>
        <dbReference type="ARBA" id="ARBA00023929"/>
    </source>
</evidence>
<dbReference type="RefSeq" id="XP_030845104.1">
    <property type="nucleotide sequence ID" value="XM_030989244.1"/>
</dbReference>
<comment type="catalytic activity">
    <reaction evidence="7">
        <text>inosine + phosphate = alpha-D-ribose 1-phosphate + hypoxanthine</text>
        <dbReference type="Rhea" id="RHEA:27646"/>
        <dbReference type="ChEBI" id="CHEBI:17368"/>
        <dbReference type="ChEBI" id="CHEBI:17596"/>
        <dbReference type="ChEBI" id="CHEBI:43474"/>
        <dbReference type="ChEBI" id="CHEBI:57720"/>
        <dbReference type="EC" id="2.4.2.1"/>
    </reaction>
</comment>
<evidence type="ECO:0000256" key="7">
    <source>
        <dbReference type="ARBA" id="ARBA00023918"/>
    </source>
</evidence>
<dbReference type="KEGG" id="spu:585994"/>
<dbReference type="FunCoup" id="A0A7M7T0L1">
    <property type="interactions" value="412"/>
</dbReference>
<feature type="domain" description="Nucleoside phosphorylase" evidence="12">
    <location>
        <begin position="32"/>
        <end position="284"/>
    </location>
</feature>
<dbReference type="GeneID" id="585994"/>
<comment type="function">
    <text evidence="11">The purine nucleoside phosphorylases catalyze the phosphorolytic breakdown of the N-glycosidic bond in the beta-(deoxy)ribonucleoside molecules, with the formation of the corresponding free purine bases and pentose-1-phosphate.</text>
</comment>
<dbReference type="GO" id="GO:0009116">
    <property type="term" value="P:nucleoside metabolic process"/>
    <property type="evidence" value="ECO:0007669"/>
    <property type="project" value="InterPro"/>
</dbReference>
<evidence type="ECO:0000256" key="3">
    <source>
        <dbReference type="ARBA" id="ARBA00011886"/>
    </source>
</evidence>
<accession>A0A7M7T0L1</accession>
<evidence type="ECO:0000256" key="11">
    <source>
        <dbReference type="PIRNR" id="PIRNR000477"/>
    </source>
</evidence>
<dbReference type="Gene3D" id="3.40.50.1580">
    <property type="entry name" value="Nucleoside phosphorylase domain"/>
    <property type="match status" value="1"/>
</dbReference>
<reference evidence="13" key="2">
    <citation type="submission" date="2021-01" db="UniProtKB">
        <authorList>
            <consortium name="EnsemblMetazoa"/>
        </authorList>
    </citation>
    <scope>IDENTIFICATION</scope>
</reference>
<evidence type="ECO:0000256" key="6">
    <source>
        <dbReference type="ARBA" id="ARBA00022679"/>
    </source>
</evidence>
<evidence type="ECO:0000313" key="14">
    <source>
        <dbReference type="Proteomes" id="UP000007110"/>
    </source>
</evidence>
<comment type="similarity">
    <text evidence="2 11">Belongs to the PNP/MTAP phosphorylase family.</text>
</comment>
<dbReference type="NCBIfam" id="NF006054">
    <property type="entry name" value="PRK08202.1"/>
    <property type="match status" value="1"/>
</dbReference>
<dbReference type="PANTHER" id="PTHR11904:SF9">
    <property type="entry name" value="PURINE NUCLEOSIDE PHOSPHORYLASE-RELATED"/>
    <property type="match status" value="1"/>
</dbReference>
<dbReference type="InParanoid" id="A0A7M7T0L1"/>
<evidence type="ECO:0000256" key="10">
    <source>
        <dbReference type="ARBA" id="ARBA00023970"/>
    </source>
</evidence>
<reference evidence="14" key="1">
    <citation type="submission" date="2015-02" db="EMBL/GenBank/DDBJ databases">
        <title>Genome sequencing for Strongylocentrotus purpuratus.</title>
        <authorList>
            <person name="Murali S."/>
            <person name="Liu Y."/>
            <person name="Vee V."/>
            <person name="English A."/>
            <person name="Wang M."/>
            <person name="Skinner E."/>
            <person name="Han Y."/>
            <person name="Muzny D.M."/>
            <person name="Worley K.C."/>
            <person name="Gibbs R.A."/>
        </authorList>
    </citation>
    <scope>NUCLEOTIDE SEQUENCE</scope>
</reference>